<organism evidence="2 3">
    <name type="scientific">Fusarium oligoseptatum</name>
    <dbReference type="NCBI Taxonomy" id="2604345"/>
    <lineage>
        <taxon>Eukaryota</taxon>
        <taxon>Fungi</taxon>
        <taxon>Dikarya</taxon>
        <taxon>Ascomycota</taxon>
        <taxon>Pezizomycotina</taxon>
        <taxon>Sordariomycetes</taxon>
        <taxon>Hypocreomycetidae</taxon>
        <taxon>Hypocreales</taxon>
        <taxon>Nectriaceae</taxon>
        <taxon>Fusarium</taxon>
        <taxon>Fusarium solani species complex</taxon>
    </lineage>
</organism>
<name>A0A428T5S9_9HYPO</name>
<comment type="caution">
    <text evidence="2">The sequence shown here is derived from an EMBL/GenBank/DDBJ whole genome shotgun (WGS) entry which is preliminary data.</text>
</comment>
<proteinExistence type="predicted"/>
<protein>
    <submittedName>
        <fullName evidence="2">Uncharacterized protein</fullName>
    </submittedName>
</protein>
<feature type="region of interest" description="Disordered" evidence="1">
    <location>
        <begin position="1"/>
        <end position="29"/>
    </location>
</feature>
<evidence type="ECO:0000313" key="3">
    <source>
        <dbReference type="Proteomes" id="UP000287144"/>
    </source>
</evidence>
<reference evidence="2 3" key="1">
    <citation type="submission" date="2017-06" db="EMBL/GenBank/DDBJ databases">
        <title>Comparative genomic analysis of Ambrosia Fusariam Clade fungi.</title>
        <authorList>
            <person name="Stajich J.E."/>
            <person name="Carrillo J."/>
            <person name="Kijimoto T."/>
            <person name="Eskalen A."/>
            <person name="O'Donnell K."/>
            <person name="Kasson M."/>
        </authorList>
    </citation>
    <scope>NUCLEOTIDE SEQUENCE [LARGE SCALE GENOMIC DNA]</scope>
    <source>
        <strain evidence="2 3">NRRL62579</strain>
    </source>
</reference>
<sequence length="102" mass="11719">MERANGTYPDSSRGLPQAEMGPDSLEFRPNTKYLSNDKTVELVGCSDTPTTPVLDLLWYEVGIGQKTRSLFDPFTYNFYFHPNIFHFFSSQVLIEYNDRPSV</sequence>
<dbReference type="Proteomes" id="UP000287144">
    <property type="component" value="Unassembled WGS sequence"/>
</dbReference>
<dbReference type="AlphaFoldDB" id="A0A428T5S9"/>
<dbReference type="EMBL" id="NKCK01000127">
    <property type="protein sequence ID" value="RSL97372.1"/>
    <property type="molecule type" value="Genomic_DNA"/>
</dbReference>
<evidence type="ECO:0000313" key="2">
    <source>
        <dbReference type="EMBL" id="RSL97372.1"/>
    </source>
</evidence>
<gene>
    <name evidence="2" type="ORF">CEP52_010945</name>
</gene>
<keyword evidence="3" id="KW-1185">Reference proteome</keyword>
<accession>A0A428T5S9</accession>
<evidence type="ECO:0000256" key="1">
    <source>
        <dbReference type="SAM" id="MobiDB-lite"/>
    </source>
</evidence>